<dbReference type="KEGG" id="tsv:DSM104635_00280"/>
<dbReference type="AlphaFoldDB" id="A0A6I6MG08"/>
<dbReference type="Proteomes" id="UP000431269">
    <property type="component" value="Chromosome"/>
</dbReference>
<dbReference type="PANTHER" id="PTHR47504:SF5">
    <property type="entry name" value="RIGHT ORIGIN-BINDING PROTEIN"/>
    <property type="match status" value="1"/>
</dbReference>
<dbReference type="InterPro" id="IPR011256">
    <property type="entry name" value="Reg_factor_effector_dom_sf"/>
</dbReference>
<dbReference type="Pfam" id="PF12833">
    <property type="entry name" value="HTH_18"/>
    <property type="match status" value="1"/>
</dbReference>
<accession>A0A6I6MG08</accession>
<organism evidence="5 6">
    <name type="scientific">Terricaulis silvestris</name>
    <dbReference type="NCBI Taxonomy" id="2686094"/>
    <lineage>
        <taxon>Bacteria</taxon>
        <taxon>Pseudomonadati</taxon>
        <taxon>Pseudomonadota</taxon>
        <taxon>Alphaproteobacteria</taxon>
        <taxon>Caulobacterales</taxon>
        <taxon>Caulobacteraceae</taxon>
        <taxon>Terricaulis</taxon>
    </lineage>
</organism>
<dbReference type="RefSeq" id="WP_228445795.1">
    <property type="nucleotide sequence ID" value="NZ_CP047045.1"/>
</dbReference>
<dbReference type="PANTHER" id="PTHR47504">
    <property type="entry name" value="RIGHT ORIGIN-BINDING PROTEIN"/>
    <property type="match status" value="1"/>
</dbReference>
<dbReference type="PROSITE" id="PS01124">
    <property type="entry name" value="HTH_ARAC_FAMILY_2"/>
    <property type="match status" value="1"/>
</dbReference>
<evidence type="ECO:0000313" key="5">
    <source>
        <dbReference type="EMBL" id="QGZ93470.1"/>
    </source>
</evidence>
<dbReference type="InterPro" id="IPR009057">
    <property type="entry name" value="Homeodomain-like_sf"/>
</dbReference>
<evidence type="ECO:0000256" key="3">
    <source>
        <dbReference type="ARBA" id="ARBA00023163"/>
    </source>
</evidence>
<dbReference type="SMART" id="SM00871">
    <property type="entry name" value="AraC_E_bind"/>
    <property type="match status" value="1"/>
</dbReference>
<dbReference type="Pfam" id="PF06445">
    <property type="entry name" value="GyrI-like"/>
    <property type="match status" value="1"/>
</dbReference>
<dbReference type="GO" id="GO:0043565">
    <property type="term" value="F:sequence-specific DNA binding"/>
    <property type="evidence" value="ECO:0007669"/>
    <property type="project" value="InterPro"/>
</dbReference>
<dbReference type="SMART" id="SM00342">
    <property type="entry name" value="HTH_ARAC"/>
    <property type="match status" value="1"/>
</dbReference>
<evidence type="ECO:0000259" key="4">
    <source>
        <dbReference type="PROSITE" id="PS01124"/>
    </source>
</evidence>
<protein>
    <submittedName>
        <fullName evidence="5">Right origin-binding protein</fullName>
    </submittedName>
</protein>
<sequence>MGDPVEKALWFIESHFETELSADDVARVAGVSRFHLSRLFALTIGQSVMRYARRRRLSEAARALAAGAPDILTVALAHGYGSHEAFTRAFRDQFGVTPDAVRARGSLDGLDLQEPLRMYAQTNTELSRPRFETLDTLLVAGLGARYAQGGDPAIPLQWQRFGPHIGHIQEQVGSVAYGVIANFDDDNAFDYIAGVEVSRFADLPKDFTSLRIPARGYAVFTHKGHVSSIPATMRAIWQDWLPTSGHKFADAPFFERYDNRFDPNTGAGEVELWLPLES</sequence>
<dbReference type="Gene3D" id="1.10.10.60">
    <property type="entry name" value="Homeodomain-like"/>
    <property type="match status" value="2"/>
</dbReference>
<dbReference type="SUPFAM" id="SSF46689">
    <property type="entry name" value="Homeodomain-like"/>
    <property type="match status" value="2"/>
</dbReference>
<keyword evidence="6" id="KW-1185">Reference proteome</keyword>
<evidence type="ECO:0000313" key="6">
    <source>
        <dbReference type="Proteomes" id="UP000431269"/>
    </source>
</evidence>
<dbReference type="EMBL" id="CP047045">
    <property type="protein sequence ID" value="QGZ93470.1"/>
    <property type="molecule type" value="Genomic_DNA"/>
</dbReference>
<name>A0A6I6MG08_9CAUL</name>
<dbReference type="InterPro" id="IPR018060">
    <property type="entry name" value="HTH_AraC"/>
</dbReference>
<dbReference type="InterPro" id="IPR018062">
    <property type="entry name" value="HTH_AraC-typ_CS"/>
</dbReference>
<keyword evidence="2" id="KW-0238">DNA-binding</keyword>
<proteinExistence type="predicted"/>
<evidence type="ECO:0000256" key="2">
    <source>
        <dbReference type="ARBA" id="ARBA00023125"/>
    </source>
</evidence>
<reference evidence="6" key="1">
    <citation type="submission" date="2019-12" db="EMBL/GenBank/DDBJ databases">
        <title>Complete genome of Terracaulis silvestris 0127_4.</title>
        <authorList>
            <person name="Vieira S."/>
            <person name="Riedel T."/>
            <person name="Sproer C."/>
            <person name="Pascual J."/>
            <person name="Boedeker C."/>
            <person name="Overmann J."/>
        </authorList>
    </citation>
    <scope>NUCLEOTIDE SEQUENCE [LARGE SCALE GENOMIC DNA]</scope>
    <source>
        <strain evidence="6">0127_4</strain>
    </source>
</reference>
<dbReference type="SUPFAM" id="SSF55136">
    <property type="entry name" value="Probable bacterial effector-binding domain"/>
    <property type="match status" value="1"/>
</dbReference>
<feature type="domain" description="HTH araC/xylS-type" evidence="4">
    <location>
        <begin position="6"/>
        <end position="104"/>
    </location>
</feature>
<evidence type="ECO:0000256" key="1">
    <source>
        <dbReference type="ARBA" id="ARBA00023015"/>
    </source>
</evidence>
<dbReference type="InterPro" id="IPR050959">
    <property type="entry name" value="MarA-like"/>
</dbReference>
<dbReference type="InterPro" id="IPR010499">
    <property type="entry name" value="AraC_E-bd"/>
</dbReference>
<dbReference type="Gene3D" id="3.20.80.10">
    <property type="entry name" value="Regulatory factor, effector binding domain"/>
    <property type="match status" value="1"/>
</dbReference>
<dbReference type="GO" id="GO:0003700">
    <property type="term" value="F:DNA-binding transcription factor activity"/>
    <property type="evidence" value="ECO:0007669"/>
    <property type="project" value="InterPro"/>
</dbReference>
<dbReference type="InterPro" id="IPR029442">
    <property type="entry name" value="GyrI-like"/>
</dbReference>
<dbReference type="PROSITE" id="PS00041">
    <property type="entry name" value="HTH_ARAC_FAMILY_1"/>
    <property type="match status" value="1"/>
</dbReference>
<keyword evidence="1" id="KW-0805">Transcription regulation</keyword>
<gene>
    <name evidence="5" type="primary">rob_1</name>
    <name evidence="5" type="ORF">DSM104635_00280</name>
</gene>
<keyword evidence="3" id="KW-0804">Transcription</keyword>